<name>A0A381EHJ1_CAMUP</name>
<evidence type="ECO:0000313" key="2">
    <source>
        <dbReference type="Proteomes" id="UP000254161"/>
    </source>
</evidence>
<dbReference type="EMBL" id="UFUZ01000001">
    <property type="protein sequence ID" value="SUX26197.1"/>
    <property type="molecule type" value="Genomic_DNA"/>
</dbReference>
<dbReference type="Proteomes" id="UP000254161">
    <property type="component" value="Unassembled WGS sequence"/>
</dbReference>
<evidence type="ECO:0000313" key="1">
    <source>
        <dbReference type="EMBL" id="SUX26197.1"/>
    </source>
</evidence>
<reference evidence="1 2" key="1">
    <citation type="submission" date="2018-06" db="EMBL/GenBank/DDBJ databases">
        <authorList>
            <consortium name="Pathogen Informatics"/>
            <person name="Doyle S."/>
        </authorList>
    </citation>
    <scope>NUCLEOTIDE SEQUENCE [LARGE SCALE GENOMIC DNA]</scope>
    <source>
        <strain evidence="1 2">NCTC12264</strain>
    </source>
</reference>
<protein>
    <submittedName>
        <fullName evidence="1">Uncharacterized protein</fullName>
    </submittedName>
</protein>
<organism evidence="1 2">
    <name type="scientific">Campylobacter upsaliensis</name>
    <dbReference type="NCBI Taxonomy" id="28080"/>
    <lineage>
        <taxon>Bacteria</taxon>
        <taxon>Pseudomonadati</taxon>
        <taxon>Campylobacterota</taxon>
        <taxon>Epsilonproteobacteria</taxon>
        <taxon>Campylobacterales</taxon>
        <taxon>Campylobacteraceae</taxon>
        <taxon>Campylobacter</taxon>
    </lineage>
</organism>
<sequence length="34" mass="3958">MIFYFLFGLLFLAFCGIAFSIFSATLENLENFEK</sequence>
<proteinExistence type="predicted"/>
<dbReference type="AlphaFoldDB" id="A0A381EHJ1"/>
<gene>
    <name evidence="1" type="ORF">NCTC12264_00418</name>
</gene>
<accession>A0A381EHJ1</accession>